<gene>
    <name evidence="6 8" type="ORF">BDZ99DRAFT_524706</name>
</gene>
<keyword evidence="2" id="KW-0862">Zinc</keyword>
<keyword evidence="3" id="KW-0805">Transcription regulation</keyword>
<dbReference type="Proteomes" id="UP000504636">
    <property type="component" value="Unplaced"/>
</dbReference>
<dbReference type="GeneID" id="54466824"/>
<reference evidence="8" key="3">
    <citation type="submission" date="2025-04" db="UniProtKB">
        <authorList>
            <consortium name="RefSeq"/>
        </authorList>
    </citation>
    <scope>IDENTIFICATION</scope>
    <source>
        <strain evidence="8">CBS 304.34</strain>
    </source>
</reference>
<keyword evidence="7" id="KW-1185">Reference proteome</keyword>
<accession>A0A6A6YCC9</accession>
<dbReference type="GO" id="GO:0046872">
    <property type="term" value="F:metal ion binding"/>
    <property type="evidence" value="ECO:0007669"/>
    <property type="project" value="UniProtKB-KW"/>
</dbReference>
<organism evidence="6">
    <name type="scientific">Mytilinidion resinicola</name>
    <dbReference type="NCBI Taxonomy" id="574789"/>
    <lineage>
        <taxon>Eukaryota</taxon>
        <taxon>Fungi</taxon>
        <taxon>Dikarya</taxon>
        <taxon>Ascomycota</taxon>
        <taxon>Pezizomycotina</taxon>
        <taxon>Dothideomycetes</taxon>
        <taxon>Pleosporomycetidae</taxon>
        <taxon>Mytilinidiales</taxon>
        <taxon>Mytilinidiaceae</taxon>
        <taxon>Mytilinidion</taxon>
    </lineage>
</organism>
<evidence type="ECO:0000313" key="7">
    <source>
        <dbReference type="Proteomes" id="UP000504636"/>
    </source>
</evidence>
<evidence type="ECO:0008006" key="9">
    <source>
        <dbReference type="Google" id="ProtNLM"/>
    </source>
</evidence>
<keyword evidence="4" id="KW-0804">Transcription</keyword>
<dbReference type="PANTHER" id="PTHR47660">
    <property type="entry name" value="TRANSCRIPTION FACTOR WITH C2H2 AND ZN(2)-CYS(6) DNA BINDING DOMAIN (EUROFUNG)-RELATED-RELATED"/>
    <property type="match status" value="1"/>
</dbReference>
<evidence type="ECO:0000256" key="5">
    <source>
        <dbReference type="ARBA" id="ARBA00023242"/>
    </source>
</evidence>
<dbReference type="EMBL" id="MU003709">
    <property type="protein sequence ID" value="KAF2805755.1"/>
    <property type="molecule type" value="Genomic_DNA"/>
</dbReference>
<dbReference type="OrthoDB" id="5423818at2759"/>
<dbReference type="PANTHER" id="PTHR47660:SF3">
    <property type="entry name" value="FINGER DOMAIN PROTEIN, PUTATIVE (AFU_ORTHOLOGUE AFUA_4G03310)-RELATED"/>
    <property type="match status" value="1"/>
</dbReference>
<keyword evidence="5" id="KW-0539">Nucleus</keyword>
<dbReference type="RefSeq" id="XP_033572719.1">
    <property type="nucleotide sequence ID" value="XM_033725931.1"/>
</dbReference>
<reference evidence="6 8" key="1">
    <citation type="journal article" date="2020" name="Stud. Mycol.">
        <title>101 Dothideomycetes genomes: a test case for predicting lifestyles and emergence of pathogens.</title>
        <authorList>
            <person name="Haridas S."/>
            <person name="Albert R."/>
            <person name="Binder M."/>
            <person name="Bloem J."/>
            <person name="Labutti K."/>
            <person name="Salamov A."/>
            <person name="Andreopoulos B."/>
            <person name="Baker S."/>
            <person name="Barry K."/>
            <person name="Bills G."/>
            <person name="Bluhm B."/>
            <person name="Cannon C."/>
            <person name="Castanera R."/>
            <person name="Culley D."/>
            <person name="Daum C."/>
            <person name="Ezra D."/>
            <person name="Gonzalez J."/>
            <person name="Henrissat B."/>
            <person name="Kuo A."/>
            <person name="Liang C."/>
            <person name="Lipzen A."/>
            <person name="Lutzoni F."/>
            <person name="Magnuson J."/>
            <person name="Mondo S."/>
            <person name="Nolan M."/>
            <person name="Ohm R."/>
            <person name="Pangilinan J."/>
            <person name="Park H.-J."/>
            <person name="Ramirez L."/>
            <person name="Alfaro M."/>
            <person name="Sun H."/>
            <person name="Tritt A."/>
            <person name="Yoshinaga Y."/>
            <person name="Zwiers L.-H."/>
            <person name="Turgeon B."/>
            <person name="Goodwin S."/>
            <person name="Spatafora J."/>
            <person name="Crous P."/>
            <person name="Grigoriev I."/>
        </authorList>
    </citation>
    <scope>NUCLEOTIDE SEQUENCE</scope>
    <source>
        <strain evidence="6 8">CBS 304.34</strain>
    </source>
</reference>
<evidence type="ECO:0000256" key="1">
    <source>
        <dbReference type="ARBA" id="ARBA00022723"/>
    </source>
</evidence>
<evidence type="ECO:0000313" key="8">
    <source>
        <dbReference type="RefSeq" id="XP_033572719.1"/>
    </source>
</evidence>
<evidence type="ECO:0000256" key="3">
    <source>
        <dbReference type="ARBA" id="ARBA00023015"/>
    </source>
</evidence>
<proteinExistence type="predicted"/>
<evidence type="ECO:0000313" key="6">
    <source>
        <dbReference type="EMBL" id="KAF2805755.1"/>
    </source>
</evidence>
<dbReference type="AlphaFoldDB" id="A0A6A6YCC9"/>
<evidence type="ECO:0000256" key="2">
    <source>
        <dbReference type="ARBA" id="ARBA00022833"/>
    </source>
</evidence>
<keyword evidence="1" id="KW-0479">Metal-binding</keyword>
<name>A0A6A6YCC9_9PEZI</name>
<evidence type="ECO:0000256" key="4">
    <source>
        <dbReference type="ARBA" id="ARBA00023163"/>
    </source>
</evidence>
<reference evidence="8" key="2">
    <citation type="submission" date="2020-04" db="EMBL/GenBank/DDBJ databases">
        <authorList>
            <consortium name="NCBI Genome Project"/>
        </authorList>
    </citation>
    <scope>NUCLEOTIDE SEQUENCE</scope>
    <source>
        <strain evidence="8">CBS 304.34</strain>
    </source>
</reference>
<protein>
    <recommendedName>
        <fullName evidence="9">Transcription factor domain-containing protein</fullName>
    </recommendedName>
</protein>
<sequence>MSMDLLAKWAPQIDPGFSIDMTFPDISEIFQPSVDDCIPPEGCLYLPEPDSTPFRPIVRRKMARSGSEMCSHFLIRIIRSYPEMMLRRETFPPFIHPQYRTVGGFLPETLANCMSVAQMFTTRTKESKGFMWRTIQMERDRVLTHLHQFDDRELWAAIQVFLIYTIMMEIDVQAVSDAIASCASGDITYDNPAANIAQSGASRSVDEEQLWQDWLFEESKRRTHVLFRIIMMVLDIEGGMHCPRPSPLPEFILVPLPCKKALWECRTSHEWRLEIDRSVQEREIFGLSETGELMVIRGGYDGLKRSPVSWEKWFAGEDGFGTLVMLASGLL</sequence>